<gene>
    <name evidence="2" type="ORF">CLIM01_09181</name>
</gene>
<dbReference type="Proteomes" id="UP001169217">
    <property type="component" value="Unassembled WGS sequence"/>
</dbReference>
<evidence type="ECO:0000313" key="2">
    <source>
        <dbReference type="EMBL" id="KAK0373450.1"/>
    </source>
</evidence>
<evidence type="ECO:0000313" key="3">
    <source>
        <dbReference type="Proteomes" id="UP001169217"/>
    </source>
</evidence>
<feature type="region of interest" description="Disordered" evidence="1">
    <location>
        <begin position="1"/>
        <end position="22"/>
    </location>
</feature>
<proteinExistence type="predicted"/>
<feature type="region of interest" description="Disordered" evidence="1">
    <location>
        <begin position="272"/>
        <end position="312"/>
    </location>
</feature>
<organism evidence="2 3">
    <name type="scientific">Colletotrichum limetticola</name>
    <dbReference type="NCBI Taxonomy" id="1209924"/>
    <lineage>
        <taxon>Eukaryota</taxon>
        <taxon>Fungi</taxon>
        <taxon>Dikarya</taxon>
        <taxon>Ascomycota</taxon>
        <taxon>Pezizomycotina</taxon>
        <taxon>Sordariomycetes</taxon>
        <taxon>Hypocreomycetidae</taxon>
        <taxon>Glomerellales</taxon>
        <taxon>Glomerellaceae</taxon>
        <taxon>Colletotrichum</taxon>
        <taxon>Colletotrichum acutatum species complex</taxon>
    </lineage>
</organism>
<accession>A0ABQ9PPH9</accession>
<feature type="compositionally biased region" description="Acidic residues" evidence="1">
    <location>
        <begin position="210"/>
        <end position="240"/>
    </location>
</feature>
<evidence type="ECO:0000256" key="1">
    <source>
        <dbReference type="SAM" id="MobiDB-lite"/>
    </source>
</evidence>
<keyword evidence="3" id="KW-1185">Reference proteome</keyword>
<dbReference type="EMBL" id="JARUPT010000306">
    <property type="protein sequence ID" value="KAK0373450.1"/>
    <property type="molecule type" value="Genomic_DNA"/>
</dbReference>
<name>A0ABQ9PPH9_9PEZI</name>
<feature type="region of interest" description="Disordered" evidence="1">
    <location>
        <begin position="146"/>
        <end position="240"/>
    </location>
</feature>
<reference evidence="2" key="1">
    <citation type="submission" date="2023-04" db="EMBL/GenBank/DDBJ databases">
        <title>Colletotrichum limetticola genome sequence.</title>
        <authorList>
            <person name="Baroncelli R."/>
        </authorList>
    </citation>
    <scope>NUCLEOTIDE SEQUENCE</scope>
    <source>
        <strain evidence="2">KLA-Anderson</strain>
    </source>
</reference>
<comment type="caution">
    <text evidence="2">The sequence shown here is derived from an EMBL/GenBank/DDBJ whole genome shotgun (WGS) entry which is preliminary data.</text>
</comment>
<sequence>MSSHSIPKRNATGAFATPIDPPQLRAHTRAHQQQGGNGNLVNETAKMAKRLTKGPSQTQCVFGNEDIAPGTSIAGVSGRLGDPRLASMQKMVLDSVPEGSQVKIIYLITKENENNDLRAETANNAAAAQAGPSEVGRFVQQNNAVQDRTRAQVHQHRQGGDHDEEDEDVSLRPRKRRRASCRVSPLHISPRGLKTEQEDEEESEKQIKEEIDDEVDDEVDDEFKEEVDDEVKEEVDDEVKEEVDDEALFFAAPDEVINRSFSSTHAMHRTTPSLYGLPSGNSFPSSTRTAQQINPSDDNDDGDDDDGEEPVQVRYTGGYFDNFFAAYDAAFSAEDPYPYLRSLDDLDFPGLR</sequence>
<feature type="compositionally biased region" description="Acidic residues" evidence="1">
    <location>
        <begin position="297"/>
        <end position="309"/>
    </location>
</feature>
<protein>
    <submittedName>
        <fullName evidence="2">Uncharacterized protein</fullName>
    </submittedName>
</protein>
<feature type="compositionally biased region" description="Polar residues" evidence="1">
    <location>
        <begin position="272"/>
        <end position="296"/>
    </location>
</feature>